<feature type="transmembrane region" description="Helical" evidence="1">
    <location>
        <begin position="20"/>
        <end position="38"/>
    </location>
</feature>
<feature type="transmembrane region" description="Helical" evidence="1">
    <location>
        <begin position="153"/>
        <end position="171"/>
    </location>
</feature>
<reference evidence="2" key="1">
    <citation type="submission" date="2011-12" db="EMBL/GenBank/DDBJ databases">
        <title>Comparative genomics of primate cytomegaloviruses.</title>
        <authorList>
            <person name="Davison A.J."/>
            <person name="Holton M."/>
            <person name="Dolan A."/>
            <person name="Dargan D.J."/>
            <person name="Gatherer D."/>
            <person name="Hayward G.S."/>
        </authorList>
    </citation>
    <scope>NUCLEOTIDE SEQUENCE [LARGE SCALE GENOMIC DNA]</scope>
    <source>
        <strain evidence="2">SqSHV</strain>
    </source>
</reference>
<keyword evidence="3" id="KW-1185">Reference proteome</keyword>
<evidence type="ECO:0000313" key="3">
    <source>
        <dbReference type="Proteomes" id="UP000097892"/>
    </source>
</evidence>
<protein>
    <submittedName>
        <fullName evidence="2">Membrane protein S25</fullName>
    </submittedName>
</protein>
<dbReference type="EMBL" id="FJ483967">
    <property type="protein sequence ID" value="AEV81000.1"/>
    <property type="molecule type" value="Genomic_DNA"/>
</dbReference>
<accession>G8XT51</accession>
<keyword evidence="1" id="KW-0472">Membrane</keyword>
<proteinExistence type="predicted"/>
<feature type="transmembrane region" description="Helical" evidence="1">
    <location>
        <begin position="103"/>
        <end position="120"/>
    </location>
</feature>
<feature type="transmembrane region" description="Helical" evidence="1">
    <location>
        <begin position="76"/>
        <end position="97"/>
    </location>
</feature>
<dbReference type="KEGG" id="vg:11464368"/>
<dbReference type="GeneID" id="11464368"/>
<evidence type="ECO:0000256" key="1">
    <source>
        <dbReference type="SAM" id="Phobius"/>
    </source>
</evidence>
<dbReference type="RefSeq" id="YP_004940309.1">
    <property type="nucleotide sequence ID" value="NC_016448.1"/>
</dbReference>
<keyword evidence="1" id="KW-0812">Transmembrane</keyword>
<name>G8XT51_9BETA</name>
<sequence>MRPWFNSRQVKSQTCRLLTMKVAITLITGFLSYALNLIDDVESANTFITIGSILTAIGYVFIVLSNPSYPWSPCSLLCFSMISIGITLITVSMYASYGIGFNLAGYLYTSLLSILAFYMSPKKFSRISVIFIVTIGTSLQATVVMMIYYGSWLSVNICNVIILYTVLMYMCSFQKSESTVSCMTKTTLFYLTFNGLLYTVNSLRLLVHF</sequence>
<keyword evidence="1" id="KW-1133">Transmembrane helix</keyword>
<feature type="transmembrane region" description="Helical" evidence="1">
    <location>
        <begin position="187"/>
        <end position="207"/>
    </location>
</feature>
<feature type="transmembrane region" description="Helical" evidence="1">
    <location>
        <begin position="44"/>
        <end position="64"/>
    </location>
</feature>
<evidence type="ECO:0000313" key="2">
    <source>
        <dbReference type="EMBL" id="AEV81000.1"/>
    </source>
</evidence>
<dbReference type="Proteomes" id="UP000097892">
    <property type="component" value="Segment"/>
</dbReference>
<organism evidence="2 3">
    <name type="scientific">Saimiriine betaherpesvirus 4</name>
    <dbReference type="NCBI Taxonomy" id="1535247"/>
    <lineage>
        <taxon>Viruses</taxon>
        <taxon>Duplodnaviria</taxon>
        <taxon>Heunggongvirae</taxon>
        <taxon>Peploviricota</taxon>
        <taxon>Herviviricetes</taxon>
        <taxon>Herpesvirales</taxon>
        <taxon>Orthoherpesviridae</taxon>
        <taxon>Betaherpesvirinae</taxon>
        <taxon>Cytomegalovirus</taxon>
        <taxon>Cytomegalovirus saimiriinebeta4</taxon>
    </lineage>
</organism>
<gene>
    <name evidence="2" type="primary">S25</name>
</gene>
<feature type="transmembrane region" description="Helical" evidence="1">
    <location>
        <begin position="127"/>
        <end position="147"/>
    </location>
</feature>